<comment type="caution">
    <text evidence="1">The sequence shown here is derived from an EMBL/GenBank/DDBJ whole genome shotgun (WGS) entry which is preliminary data.</text>
</comment>
<name>A0A0F9R9A8_9ZZZZ</name>
<accession>A0A0F9R9A8</accession>
<dbReference type="AlphaFoldDB" id="A0A0F9R9A8"/>
<reference evidence="1" key="1">
    <citation type="journal article" date="2015" name="Nature">
        <title>Complex archaea that bridge the gap between prokaryotes and eukaryotes.</title>
        <authorList>
            <person name="Spang A."/>
            <person name="Saw J.H."/>
            <person name="Jorgensen S.L."/>
            <person name="Zaremba-Niedzwiedzka K."/>
            <person name="Martijn J."/>
            <person name="Lind A.E."/>
            <person name="van Eijk R."/>
            <person name="Schleper C."/>
            <person name="Guy L."/>
            <person name="Ettema T.J."/>
        </authorList>
    </citation>
    <scope>NUCLEOTIDE SEQUENCE</scope>
</reference>
<proteinExistence type="predicted"/>
<gene>
    <name evidence="1" type="ORF">LCGC14_0606070</name>
</gene>
<sequence>MSGTKTDRTKEALRSMTQKSAAWLFGIDARTMRTAAWKDAPRNKDGKTYNAQALVVWRREVEAEAAGTDPLSAGGDSPALERFRNARADREELELSVRREQLVNVDEFLAWWDAEVVTSIRKKLERLARKYDQAAVDLVTSGLEQAGKAVSQRFGG</sequence>
<organism evidence="1">
    <name type="scientific">marine sediment metagenome</name>
    <dbReference type="NCBI Taxonomy" id="412755"/>
    <lineage>
        <taxon>unclassified sequences</taxon>
        <taxon>metagenomes</taxon>
        <taxon>ecological metagenomes</taxon>
    </lineage>
</organism>
<dbReference type="EMBL" id="LAZR01000989">
    <property type="protein sequence ID" value="KKN53095.1"/>
    <property type="molecule type" value="Genomic_DNA"/>
</dbReference>
<protein>
    <submittedName>
        <fullName evidence="1">Uncharacterized protein</fullName>
    </submittedName>
</protein>
<evidence type="ECO:0000313" key="1">
    <source>
        <dbReference type="EMBL" id="KKN53095.1"/>
    </source>
</evidence>